<evidence type="ECO:0000256" key="1">
    <source>
        <dbReference type="ARBA" id="ARBA00004141"/>
    </source>
</evidence>
<evidence type="ECO:0000313" key="12">
    <source>
        <dbReference type="Ensembl" id="ENSSFOP00015026615.2"/>
    </source>
</evidence>
<dbReference type="PANTHER" id="PTHR11003:SF59">
    <property type="entry name" value="POTASSIUM CHANNEL SUBFAMILY K MEMBER 1"/>
    <property type="match status" value="1"/>
</dbReference>
<protein>
    <submittedName>
        <fullName evidence="12">Potassium channel, subfamily K, member 7</fullName>
    </submittedName>
</protein>
<dbReference type="PANTHER" id="PTHR11003">
    <property type="entry name" value="POTASSIUM CHANNEL, SUBFAMILY K"/>
    <property type="match status" value="1"/>
</dbReference>
<keyword evidence="3 9" id="KW-0812">Transmembrane</keyword>
<evidence type="ECO:0000256" key="10">
    <source>
        <dbReference type="SAM" id="Phobius"/>
    </source>
</evidence>
<evidence type="ECO:0000256" key="8">
    <source>
        <dbReference type="ARBA" id="ARBA00023303"/>
    </source>
</evidence>
<name>A0A8C9RUM0_SCLFO</name>
<keyword evidence="4" id="KW-0630">Potassium</keyword>
<gene>
    <name evidence="12" type="primary">LOC108929720</name>
</gene>
<feature type="transmembrane region" description="Helical" evidence="10">
    <location>
        <begin position="243"/>
        <end position="264"/>
    </location>
</feature>
<evidence type="ECO:0000256" key="3">
    <source>
        <dbReference type="ARBA" id="ARBA00022692"/>
    </source>
</evidence>
<dbReference type="InterPro" id="IPR005408">
    <property type="entry name" value="2pore_dom_K_chnl_TWIK"/>
</dbReference>
<feature type="transmembrane region" description="Helical" evidence="10">
    <location>
        <begin position="130"/>
        <end position="155"/>
    </location>
</feature>
<keyword evidence="5 10" id="KW-1133">Transmembrane helix</keyword>
<accession>A0A8C9RUM0</accession>
<feature type="transmembrane region" description="Helical" evidence="10">
    <location>
        <begin position="206"/>
        <end position="223"/>
    </location>
</feature>
<dbReference type="InterPro" id="IPR001779">
    <property type="entry name" value="2pore_dom_K_chnl_TWIK1"/>
</dbReference>
<reference evidence="12 13" key="1">
    <citation type="submission" date="2019-04" db="EMBL/GenBank/DDBJ databases">
        <authorList>
            <consortium name="Wellcome Sanger Institute Data Sharing"/>
        </authorList>
    </citation>
    <scope>NUCLEOTIDE SEQUENCE [LARGE SCALE GENOMIC DNA]</scope>
</reference>
<evidence type="ECO:0000259" key="11">
    <source>
        <dbReference type="Pfam" id="PF07885"/>
    </source>
</evidence>
<dbReference type="Pfam" id="PF07885">
    <property type="entry name" value="Ion_trans_2"/>
    <property type="match status" value="2"/>
</dbReference>
<keyword evidence="13" id="KW-1185">Reference proteome</keyword>
<dbReference type="OrthoDB" id="297496at2759"/>
<organism evidence="12 13">
    <name type="scientific">Scleropages formosus</name>
    <name type="common">Asian bonytongue</name>
    <name type="synonym">Osteoglossum formosum</name>
    <dbReference type="NCBI Taxonomy" id="113540"/>
    <lineage>
        <taxon>Eukaryota</taxon>
        <taxon>Metazoa</taxon>
        <taxon>Chordata</taxon>
        <taxon>Craniata</taxon>
        <taxon>Vertebrata</taxon>
        <taxon>Euteleostomi</taxon>
        <taxon>Actinopterygii</taxon>
        <taxon>Neopterygii</taxon>
        <taxon>Teleostei</taxon>
        <taxon>Osteoglossocephala</taxon>
        <taxon>Osteoglossomorpha</taxon>
        <taxon>Osteoglossiformes</taxon>
        <taxon>Osteoglossidae</taxon>
        <taxon>Scleropages</taxon>
    </lineage>
</organism>
<dbReference type="Proteomes" id="UP000694397">
    <property type="component" value="Chromosome 13"/>
</dbReference>
<keyword evidence="7 10" id="KW-0472">Membrane</keyword>
<dbReference type="GO" id="GO:0005886">
    <property type="term" value="C:plasma membrane"/>
    <property type="evidence" value="ECO:0007669"/>
    <property type="project" value="TreeGrafter"/>
</dbReference>
<dbReference type="GO" id="GO:0015271">
    <property type="term" value="F:outward rectifier potassium channel activity"/>
    <property type="evidence" value="ECO:0007669"/>
    <property type="project" value="TreeGrafter"/>
</dbReference>
<comment type="subcellular location">
    <subcellularLocation>
        <location evidence="1">Membrane</location>
        <topology evidence="1">Multi-pass membrane protein</topology>
    </subcellularLocation>
</comment>
<evidence type="ECO:0000256" key="4">
    <source>
        <dbReference type="ARBA" id="ARBA00022958"/>
    </source>
</evidence>
<evidence type="ECO:0000313" key="13">
    <source>
        <dbReference type="Proteomes" id="UP000694397"/>
    </source>
</evidence>
<evidence type="ECO:0000256" key="6">
    <source>
        <dbReference type="ARBA" id="ARBA00023065"/>
    </source>
</evidence>
<dbReference type="GO" id="GO:0030322">
    <property type="term" value="P:stabilization of membrane potential"/>
    <property type="evidence" value="ECO:0007669"/>
    <property type="project" value="TreeGrafter"/>
</dbReference>
<dbReference type="PRINTS" id="PR01586">
    <property type="entry name" value="TWIKCHANNEL"/>
</dbReference>
<keyword evidence="2 9" id="KW-0813">Transport</keyword>
<evidence type="ECO:0000256" key="9">
    <source>
        <dbReference type="RuleBase" id="RU003857"/>
    </source>
</evidence>
<feature type="domain" description="Potassium channel" evidence="11">
    <location>
        <begin position="96"/>
        <end position="152"/>
    </location>
</feature>
<evidence type="ECO:0000256" key="2">
    <source>
        <dbReference type="ARBA" id="ARBA00022448"/>
    </source>
</evidence>
<sequence>ESHSLAGLGCESCLGVRAFLILVLSYVLFLIFGAVVFTVLEQPDGMSLLAEVQDLREEFLDSNRCVQEGSLRRLLAKALFADKRGVAVLGADSEELSYDFTSSLFFVTAFLTTTGYGSTMPMSDEGKLFCVLYCLLGIPLTLLLMSSLTRCLLQFTTHRPVRHIQTHWGLSHSRAALAHAAVLVTGTAVLFFLLPAAGLCLLEQNWTFLDSLYVCFISISTIGLGDYVPGRTSNQAAPQGLEFAFSCYILLGLVVLLLVLETIWELPQIRGLIRLVSGLREGQLMGLAMDELDLGEDHRPQSSAEELQYSLPISTISSISHLSLCISEEHGATNTKSLSSCP</sequence>
<dbReference type="Gene3D" id="1.10.287.70">
    <property type="match status" value="1"/>
</dbReference>
<keyword evidence="6 9" id="KW-0406">Ion transport</keyword>
<dbReference type="PRINTS" id="PR01333">
    <property type="entry name" value="2POREKCHANEL"/>
</dbReference>
<feature type="transmembrane region" description="Helical" evidence="10">
    <location>
        <begin position="175"/>
        <end position="194"/>
    </location>
</feature>
<dbReference type="InterPro" id="IPR013099">
    <property type="entry name" value="K_chnl_dom"/>
</dbReference>
<dbReference type="InterPro" id="IPR003280">
    <property type="entry name" value="2pore_dom_K_chnl"/>
</dbReference>
<evidence type="ECO:0000256" key="5">
    <source>
        <dbReference type="ARBA" id="ARBA00022989"/>
    </source>
</evidence>
<keyword evidence="8 9" id="KW-0407">Ion channel</keyword>
<evidence type="ECO:0000256" key="7">
    <source>
        <dbReference type="ARBA" id="ARBA00023136"/>
    </source>
</evidence>
<dbReference type="GeneTree" id="ENSGT00940000155293"/>
<reference evidence="12" key="3">
    <citation type="submission" date="2025-09" db="UniProtKB">
        <authorList>
            <consortium name="Ensembl"/>
        </authorList>
    </citation>
    <scope>IDENTIFICATION</scope>
</reference>
<comment type="similarity">
    <text evidence="9">Belongs to the two pore domain potassium channel (TC 1.A.1.8) family.</text>
</comment>
<feature type="transmembrane region" description="Helical" evidence="10">
    <location>
        <begin position="18"/>
        <end position="40"/>
    </location>
</feature>
<dbReference type="GO" id="GO:0022841">
    <property type="term" value="F:potassium ion leak channel activity"/>
    <property type="evidence" value="ECO:0007669"/>
    <property type="project" value="TreeGrafter"/>
</dbReference>
<dbReference type="AlphaFoldDB" id="A0A8C9RUM0"/>
<feature type="domain" description="Potassium channel" evidence="11">
    <location>
        <begin position="187"/>
        <end position="264"/>
    </location>
</feature>
<reference evidence="12" key="2">
    <citation type="submission" date="2025-08" db="UniProtKB">
        <authorList>
            <consortium name="Ensembl"/>
        </authorList>
    </citation>
    <scope>IDENTIFICATION</scope>
</reference>
<proteinExistence type="inferred from homology"/>
<dbReference type="Ensembl" id="ENSSFOT00015026913.2">
    <property type="protein sequence ID" value="ENSSFOP00015026615.2"/>
    <property type="gene ID" value="ENSSFOG00015017089.2"/>
</dbReference>
<dbReference type="SUPFAM" id="SSF81324">
    <property type="entry name" value="Voltage-gated potassium channels"/>
    <property type="match status" value="2"/>
</dbReference>
<dbReference type="PRINTS" id="PR01096">
    <property type="entry name" value="TWIK1CHANNEL"/>
</dbReference>